<dbReference type="InterPro" id="IPR009057">
    <property type="entry name" value="Homeodomain-like_sf"/>
</dbReference>
<dbReference type="PANTHER" id="PTHR47893">
    <property type="entry name" value="REGULATORY PROTEIN PCHR"/>
    <property type="match status" value="1"/>
</dbReference>
<evidence type="ECO:0000256" key="1">
    <source>
        <dbReference type="ARBA" id="ARBA00023015"/>
    </source>
</evidence>
<gene>
    <name evidence="5" type="ORF">KIV10_08815</name>
</gene>
<dbReference type="Proteomes" id="UP001297092">
    <property type="component" value="Unassembled WGS sequence"/>
</dbReference>
<dbReference type="InterPro" id="IPR020449">
    <property type="entry name" value="Tscrpt_reg_AraC-type_HTH"/>
</dbReference>
<evidence type="ECO:0000256" key="3">
    <source>
        <dbReference type="ARBA" id="ARBA00023163"/>
    </source>
</evidence>
<reference evidence="5 6" key="1">
    <citation type="submission" date="2021-05" db="EMBL/GenBank/DDBJ databases">
        <title>Aequorivita echinoideorum JCM 30378 genome.</title>
        <authorList>
            <person name="Zhang H."/>
            <person name="Li C."/>
        </authorList>
    </citation>
    <scope>NUCLEOTIDE SEQUENCE [LARGE SCALE GENOMIC DNA]</scope>
    <source>
        <strain evidence="5 6">JCM30378</strain>
    </source>
</reference>
<dbReference type="PROSITE" id="PS01124">
    <property type="entry name" value="HTH_ARAC_FAMILY_2"/>
    <property type="match status" value="1"/>
</dbReference>
<dbReference type="EMBL" id="JAHCTB010000003">
    <property type="protein sequence ID" value="MBT0608281.1"/>
    <property type="molecule type" value="Genomic_DNA"/>
</dbReference>
<dbReference type="PANTHER" id="PTHR47893:SF1">
    <property type="entry name" value="REGULATORY PROTEIN PCHR"/>
    <property type="match status" value="1"/>
</dbReference>
<dbReference type="SMART" id="SM00342">
    <property type="entry name" value="HTH_ARAC"/>
    <property type="match status" value="1"/>
</dbReference>
<protein>
    <submittedName>
        <fullName evidence="5">AraC family transcriptional regulator</fullName>
    </submittedName>
</protein>
<dbReference type="RefSeq" id="WP_214113148.1">
    <property type="nucleotide sequence ID" value="NZ_JAHCTB010000003.1"/>
</dbReference>
<dbReference type="Gene3D" id="1.10.10.60">
    <property type="entry name" value="Homeodomain-like"/>
    <property type="match status" value="1"/>
</dbReference>
<comment type="caution">
    <text evidence="5">The sequence shown here is derived from an EMBL/GenBank/DDBJ whole genome shotgun (WGS) entry which is preliminary data.</text>
</comment>
<proteinExistence type="predicted"/>
<dbReference type="InterPro" id="IPR053142">
    <property type="entry name" value="PchR_regulatory_protein"/>
</dbReference>
<evidence type="ECO:0000313" key="5">
    <source>
        <dbReference type="EMBL" id="MBT0608281.1"/>
    </source>
</evidence>
<feature type="domain" description="HTH araC/xylS-type" evidence="4">
    <location>
        <begin position="237"/>
        <end position="335"/>
    </location>
</feature>
<keyword evidence="1" id="KW-0805">Transcription regulation</keyword>
<keyword evidence="6" id="KW-1185">Reference proteome</keyword>
<evidence type="ECO:0000259" key="4">
    <source>
        <dbReference type="PROSITE" id="PS01124"/>
    </source>
</evidence>
<name>A0ABS5S4Z7_9FLAO</name>
<evidence type="ECO:0000256" key="2">
    <source>
        <dbReference type="ARBA" id="ARBA00023125"/>
    </source>
</evidence>
<keyword evidence="3" id="KW-0804">Transcription</keyword>
<accession>A0ABS5S4Z7</accession>
<keyword evidence="2" id="KW-0238">DNA-binding</keyword>
<dbReference type="PRINTS" id="PR00032">
    <property type="entry name" value="HTHARAC"/>
</dbReference>
<sequence>MQIYKVTSLPLDEVIRDIANEFETDYYKEKGEYILNVPHNIGSGTIKGVNFDGGLGIIQYNCAFKDETEIRFTVNEVHPLKFIYLLEGELYHRFANKNTPHKLNRFQNAIVASEDKNGHILRFKKETPTSIFSLEIDRKKFQRNNSFDKDDMNISLKKLFEDVEAETSFYYEGDYSLRMTDLFKTVEDHRDCTFINLINMESVAYQTLVQQLSQYLDDLNDCNQRHILRRKEMEQIKIAADYVKDNIATYKAMPELIKLTGLNPLKLQQGFKDLYNKTVHQYVFDTRLDLAKDLLVNTDQSISEIIFKVGLTSKSYFSKIFKEEYGVQPSNFRAKNKRNN</sequence>
<dbReference type="SUPFAM" id="SSF46689">
    <property type="entry name" value="Homeodomain-like"/>
    <property type="match status" value="1"/>
</dbReference>
<evidence type="ECO:0000313" key="6">
    <source>
        <dbReference type="Proteomes" id="UP001297092"/>
    </source>
</evidence>
<dbReference type="Pfam" id="PF12833">
    <property type="entry name" value="HTH_18"/>
    <property type="match status" value="1"/>
</dbReference>
<organism evidence="5 6">
    <name type="scientific">Aequorivita echinoideorum</name>
    <dbReference type="NCBI Taxonomy" id="1549647"/>
    <lineage>
        <taxon>Bacteria</taxon>
        <taxon>Pseudomonadati</taxon>
        <taxon>Bacteroidota</taxon>
        <taxon>Flavobacteriia</taxon>
        <taxon>Flavobacteriales</taxon>
        <taxon>Flavobacteriaceae</taxon>
        <taxon>Aequorivita</taxon>
    </lineage>
</organism>
<dbReference type="InterPro" id="IPR018060">
    <property type="entry name" value="HTH_AraC"/>
</dbReference>